<dbReference type="Pfam" id="PF08711">
    <property type="entry name" value="Med26"/>
    <property type="match status" value="1"/>
</dbReference>
<proteinExistence type="predicted"/>
<dbReference type="InterPro" id="IPR003617">
    <property type="entry name" value="TFIIS/CRSP70_N_sub"/>
</dbReference>
<reference evidence="5" key="2">
    <citation type="journal article" date="2023" name="Int. J. Mol. Sci.">
        <title>De Novo Assembly and Annotation of 11 Diverse Shrub Willow (Salix) Genomes Reveals Novel Gene Organization in Sex-Linked Regions.</title>
        <authorList>
            <person name="Hyden B."/>
            <person name="Feng K."/>
            <person name="Yates T.B."/>
            <person name="Jawdy S."/>
            <person name="Cereghino C."/>
            <person name="Smart L.B."/>
            <person name="Muchero W."/>
        </authorList>
    </citation>
    <scope>NUCLEOTIDE SEQUENCE</scope>
    <source>
        <tissue evidence="5">Shoot tip</tissue>
    </source>
</reference>
<reference evidence="5" key="1">
    <citation type="submission" date="2022-11" db="EMBL/GenBank/DDBJ databases">
        <authorList>
            <person name="Hyden B.L."/>
            <person name="Feng K."/>
            <person name="Yates T."/>
            <person name="Jawdy S."/>
            <person name="Smart L.B."/>
            <person name="Muchero W."/>
        </authorList>
    </citation>
    <scope>NUCLEOTIDE SEQUENCE</scope>
    <source>
        <tissue evidence="5">Shoot tip</tissue>
    </source>
</reference>
<comment type="caution">
    <text evidence="5">The sequence shown here is derived from an EMBL/GenBank/DDBJ whole genome shotgun (WGS) entry which is preliminary data.</text>
</comment>
<dbReference type="InterPro" id="IPR044790">
    <property type="entry name" value="MD26C-like"/>
</dbReference>
<protein>
    <submittedName>
        <fullName evidence="5">MEDIATOR OF RNA polymerase II TRANSCRIPTION SUBUNIT 26C-RELATED</fullName>
    </submittedName>
</protein>
<feature type="domain" description="TFIIS N-terminal" evidence="4">
    <location>
        <begin position="55"/>
        <end position="133"/>
    </location>
</feature>
<dbReference type="GO" id="GO:0005634">
    <property type="term" value="C:nucleus"/>
    <property type="evidence" value="ECO:0007669"/>
    <property type="project" value="UniProtKB-SubCell"/>
</dbReference>
<dbReference type="Gene3D" id="1.20.930.10">
    <property type="entry name" value="Conserved domain common to transcription factors TFIIS, elongin A, CRSP70"/>
    <property type="match status" value="1"/>
</dbReference>
<evidence type="ECO:0000256" key="2">
    <source>
        <dbReference type="ARBA" id="ARBA00023242"/>
    </source>
</evidence>
<dbReference type="InterPro" id="IPR035441">
    <property type="entry name" value="TFIIS/LEDGF_dom_sf"/>
</dbReference>
<evidence type="ECO:0000259" key="4">
    <source>
        <dbReference type="PROSITE" id="PS51319"/>
    </source>
</evidence>
<evidence type="ECO:0000313" key="6">
    <source>
        <dbReference type="Proteomes" id="UP001151532"/>
    </source>
</evidence>
<name>A0A9Q0ZRW1_SALPP</name>
<keyword evidence="2 3" id="KW-0539">Nucleus</keyword>
<organism evidence="5 6">
    <name type="scientific">Salix purpurea</name>
    <name type="common">Purple osier willow</name>
    <dbReference type="NCBI Taxonomy" id="77065"/>
    <lineage>
        <taxon>Eukaryota</taxon>
        <taxon>Viridiplantae</taxon>
        <taxon>Streptophyta</taxon>
        <taxon>Embryophyta</taxon>
        <taxon>Tracheophyta</taxon>
        <taxon>Spermatophyta</taxon>
        <taxon>Magnoliopsida</taxon>
        <taxon>eudicotyledons</taxon>
        <taxon>Gunneridae</taxon>
        <taxon>Pentapetalae</taxon>
        <taxon>rosids</taxon>
        <taxon>fabids</taxon>
        <taxon>Malpighiales</taxon>
        <taxon>Salicaceae</taxon>
        <taxon>Saliceae</taxon>
        <taxon>Salix</taxon>
    </lineage>
</organism>
<evidence type="ECO:0000256" key="3">
    <source>
        <dbReference type="PROSITE-ProRule" id="PRU00649"/>
    </source>
</evidence>
<evidence type="ECO:0000256" key="1">
    <source>
        <dbReference type="ARBA" id="ARBA00004123"/>
    </source>
</evidence>
<dbReference type="AlphaFoldDB" id="A0A9Q0ZRW1"/>
<dbReference type="EMBL" id="JAPFFK010000009">
    <property type="protein sequence ID" value="KAJ6744446.1"/>
    <property type="molecule type" value="Genomic_DNA"/>
</dbReference>
<dbReference type="CDD" id="cd00183">
    <property type="entry name" value="TFIIS_I"/>
    <property type="match status" value="1"/>
</dbReference>
<sequence>MTDPSSTQSTSYHTDQSVSFDLMTSCYKVDPEFKRKRRRRRDDDELDPYGGFFDDEPKKIWDIKQQLEDIDQPEDLLVDLLQSLADMDITFQALQETYIGRNVNQLRLKHSSNDVRRLANQLVRNWKEIVYDWHKESMHPLV</sequence>
<dbReference type="OrthoDB" id="550309at2759"/>
<keyword evidence="6" id="KW-1185">Reference proteome</keyword>
<dbReference type="SUPFAM" id="SSF47676">
    <property type="entry name" value="Conserved domain common to transcription factors TFIIS, elongin A, CRSP70"/>
    <property type="match status" value="1"/>
</dbReference>
<evidence type="ECO:0000313" key="5">
    <source>
        <dbReference type="EMBL" id="KAJ6744446.1"/>
    </source>
</evidence>
<comment type="subcellular location">
    <subcellularLocation>
        <location evidence="1 3">Nucleus</location>
    </subcellularLocation>
</comment>
<dbReference type="PROSITE" id="PS51319">
    <property type="entry name" value="TFIIS_N"/>
    <property type="match status" value="1"/>
</dbReference>
<gene>
    <name evidence="5" type="ORF">OIU79_030722</name>
</gene>
<dbReference type="InterPro" id="IPR017923">
    <property type="entry name" value="TFIIS_N"/>
</dbReference>
<dbReference type="Proteomes" id="UP001151532">
    <property type="component" value="Chromosome 19"/>
</dbReference>
<dbReference type="PANTHER" id="PTHR47210:SF1">
    <property type="entry name" value="MEDIATOR OF RNA POLYMERASE II TRANSCRIPTION SUBUNIT 26C-RELATED"/>
    <property type="match status" value="1"/>
</dbReference>
<accession>A0A9Q0ZRW1</accession>
<dbReference type="SMART" id="SM00509">
    <property type="entry name" value="TFS2N"/>
    <property type="match status" value="1"/>
</dbReference>
<dbReference type="PANTHER" id="PTHR47210">
    <property type="entry name" value="MEDIATOR OF RNA POLYMERASE II TRANSCRIPTION SUBUNIT 26C-RELATED"/>
    <property type="match status" value="1"/>
</dbReference>